<dbReference type="Proteomes" id="UP000828251">
    <property type="component" value="Unassembled WGS sequence"/>
</dbReference>
<dbReference type="AlphaFoldDB" id="A0A9D4AA15"/>
<dbReference type="EMBL" id="JAIQCV010000005">
    <property type="protein sequence ID" value="KAH1097657.1"/>
    <property type="molecule type" value="Genomic_DNA"/>
</dbReference>
<accession>A0A9D4AA15</accession>
<organism evidence="1 2">
    <name type="scientific">Gossypium stocksii</name>
    <dbReference type="NCBI Taxonomy" id="47602"/>
    <lineage>
        <taxon>Eukaryota</taxon>
        <taxon>Viridiplantae</taxon>
        <taxon>Streptophyta</taxon>
        <taxon>Embryophyta</taxon>
        <taxon>Tracheophyta</taxon>
        <taxon>Spermatophyta</taxon>
        <taxon>Magnoliopsida</taxon>
        <taxon>eudicotyledons</taxon>
        <taxon>Gunneridae</taxon>
        <taxon>Pentapetalae</taxon>
        <taxon>rosids</taxon>
        <taxon>malvids</taxon>
        <taxon>Malvales</taxon>
        <taxon>Malvaceae</taxon>
        <taxon>Malvoideae</taxon>
        <taxon>Gossypium</taxon>
    </lineage>
</organism>
<keyword evidence="2" id="KW-1185">Reference proteome</keyword>
<sequence>MPKLLWPFSIAEWEEFQKKWKDSGNFYLSLEPEPITPIPIEEADEEEEEVLSDGMMSNSFLSLYEFPYINENSHLPTYFSILY</sequence>
<reference evidence="1 2" key="1">
    <citation type="journal article" date="2021" name="Plant Biotechnol. J.">
        <title>Multi-omics assisted identification of the key and species-specific regulatory components of drought-tolerant mechanisms in Gossypium stocksii.</title>
        <authorList>
            <person name="Yu D."/>
            <person name="Ke L."/>
            <person name="Zhang D."/>
            <person name="Wu Y."/>
            <person name="Sun Y."/>
            <person name="Mei J."/>
            <person name="Sun J."/>
            <person name="Sun Y."/>
        </authorList>
    </citation>
    <scope>NUCLEOTIDE SEQUENCE [LARGE SCALE GENOMIC DNA]</scope>
    <source>
        <strain evidence="2">cv. E1</strain>
        <tissue evidence="1">Leaf</tissue>
    </source>
</reference>
<evidence type="ECO:0000313" key="1">
    <source>
        <dbReference type="EMBL" id="KAH1097657.1"/>
    </source>
</evidence>
<evidence type="ECO:0000313" key="2">
    <source>
        <dbReference type="Proteomes" id="UP000828251"/>
    </source>
</evidence>
<comment type="caution">
    <text evidence="1">The sequence shown here is derived from an EMBL/GenBank/DDBJ whole genome shotgun (WGS) entry which is preliminary data.</text>
</comment>
<protein>
    <submittedName>
        <fullName evidence="1">Uncharacterized protein</fullName>
    </submittedName>
</protein>
<gene>
    <name evidence="1" type="ORF">J1N35_014578</name>
</gene>
<proteinExistence type="predicted"/>
<name>A0A9D4AA15_9ROSI</name>